<name>K0RV95_THAOC</name>
<protein>
    <submittedName>
        <fullName evidence="1">Uncharacterized protein</fullName>
    </submittedName>
</protein>
<keyword evidence="2" id="KW-1185">Reference proteome</keyword>
<accession>K0RV95</accession>
<feature type="non-terminal residue" evidence="1">
    <location>
        <position position="1"/>
    </location>
</feature>
<organism evidence="1 2">
    <name type="scientific">Thalassiosira oceanica</name>
    <name type="common">Marine diatom</name>
    <dbReference type="NCBI Taxonomy" id="159749"/>
    <lineage>
        <taxon>Eukaryota</taxon>
        <taxon>Sar</taxon>
        <taxon>Stramenopiles</taxon>
        <taxon>Ochrophyta</taxon>
        <taxon>Bacillariophyta</taxon>
        <taxon>Coscinodiscophyceae</taxon>
        <taxon>Thalassiosirophycidae</taxon>
        <taxon>Thalassiosirales</taxon>
        <taxon>Thalassiosiraceae</taxon>
        <taxon>Thalassiosira</taxon>
    </lineage>
</organism>
<comment type="caution">
    <text evidence="1">The sequence shown here is derived from an EMBL/GenBank/DDBJ whole genome shotgun (WGS) entry which is preliminary data.</text>
</comment>
<dbReference type="EMBL" id="AGNL01043318">
    <property type="protein sequence ID" value="EJK50622.1"/>
    <property type="molecule type" value="Genomic_DNA"/>
</dbReference>
<evidence type="ECO:0000313" key="1">
    <source>
        <dbReference type="EMBL" id="EJK50622.1"/>
    </source>
</evidence>
<gene>
    <name evidence="1" type="ORF">THAOC_30343</name>
</gene>
<sequence length="108" mass="11407">LQARRSVANERVLASSAALGRERDSGIEPTTVYEAHPACPISHFSPALQLPVPTSSSPDALPALDDAGYGPNANLRLRANGQRVKPCRLSGFVRPKSNVAKSVSAQAF</sequence>
<reference evidence="1 2" key="1">
    <citation type="journal article" date="2012" name="Genome Biol.">
        <title>Genome and low-iron response of an oceanic diatom adapted to chronic iron limitation.</title>
        <authorList>
            <person name="Lommer M."/>
            <person name="Specht M."/>
            <person name="Roy A.S."/>
            <person name="Kraemer L."/>
            <person name="Andreson R."/>
            <person name="Gutowska M.A."/>
            <person name="Wolf J."/>
            <person name="Bergner S.V."/>
            <person name="Schilhabel M.B."/>
            <person name="Klostermeier U.C."/>
            <person name="Beiko R.G."/>
            <person name="Rosenstiel P."/>
            <person name="Hippler M."/>
            <person name="Laroche J."/>
        </authorList>
    </citation>
    <scope>NUCLEOTIDE SEQUENCE [LARGE SCALE GENOMIC DNA]</scope>
    <source>
        <strain evidence="1 2">CCMP1005</strain>
    </source>
</reference>
<evidence type="ECO:0000313" key="2">
    <source>
        <dbReference type="Proteomes" id="UP000266841"/>
    </source>
</evidence>
<dbReference type="Proteomes" id="UP000266841">
    <property type="component" value="Unassembled WGS sequence"/>
</dbReference>
<dbReference type="AlphaFoldDB" id="K0RV95"/>
<proteinExistence type="predicted"/>